<accession>A0A814L6D6</accession>
<protein>
    <submittedName>
        <fullName evidence="2">Uncharacterized protein</fullName>
    </submittedName>
</protein>
<gene>
    <name evidence="2" type="ORF">ZHD862_LOCUS15539</name>
</gene>
<dbReference type="AlphaFoldDB" id="A0A814L6D6"/>
<feature type="region of interest" description="Disordered" evidence="1">
    <location>
        <begin position="85"/>
        <end position="107"/>
    </location>
</feature>
<organism evidence="2 3">
    <name type="scientific">Rotaria sordida</name>
    <dbReference type="NCBI Taxonomy" id="392033"/>
    <lineage>
        <taxon>Eukaryota</taxon>
        <taxon>Metazoa</taxon>
        <taxon>Spiralia</taxon>
        <taxon>Gnathifera</taxon>
        <taxon>Rotifera</taxon>
        <taxon>Eurotatoria</taxon>
        <taxon>Bdelloidea</taxon>
        <taxon>Philodinida</taxon>
        <taxon>Philodinidae</taxon>
        <taxon>Rotaria</taxon>
    </lineage>
</organism>
<dbReference type="Proteomes" id="UP000663864">
    <property type="component" value="Unassembled WGS sequence"/>
</dbReference>
<dbReference type="EMBL" id="CAJNOT010000706">
    <property type="protein sequence ID" value="CAF1060498.1"/>
    <property type="molecule type" value="Genomic_DNA"/>
</dbReference>
<evidence type="ECO:0000313" key="3">
    <source>
        <dbReference type="Proteomes" id="UP000663864"/>
    </source>
</evidence>
<evidence type="ECO:0000313" key="2">
    <source>
        <dbReference type="EMBL" id="CAF1060498.1"/>
    </source>
</evidence>
<reference evidence="2" key="1">
    <citation type="submission" date="2021-02" db="EMBL/GenBank/DDBJ databases">
        <authorList>
            <person name="Nowell W R."/>
        </authorList>
    </citation>
    <scope>NUCLEOTIDE SEQUENCE</scope>
</reference>
<feature type="compositionally biased region" description="Acidic residues" evidence="1">
    <location>
        <begin position="95"/>
        <end position="107"/>
    </location>
</feature>
<name>A0A814L6D6_9BILA</name>
<comment type="caution">
    <text evidence="2">The sequence shown here is derived from an EMBL/GenBank/DDBJ whole genome shotgun (WGS) entry which is preliminary data.</text>
</comment>
<sequence>MDRLSYDTVDCLSNIFTDKFTPEYEKLVIEADVEGDKYFIRDKSSRSDFDECNLGDDDEFFYYDFLTSSASNNKNTYINTISCTIDDEHLSSPQDEQDDDTTNEPDE</sequence>
<proteinExistence type="predicted"/>
<evidence type="ECO:0000256" key="1">
    <source>
        <dbReference type="SAM" id="MobiDB-lite"/>
    </source>
</evidence>